<dbReference type="EMBL" id="DSEC01000163">
    <property type="protein sequence ID" value="HER43284.1"/>
    <property type="molecule type" value="Genomic_DNA"/>
</dbReference>
<dbReference type="Proteomes" id="UP000886069">
    <property type="component" value="Unassembled WGS sequence"/>
</dbReference>
<proteinExistence type="predicted"/>
<reference evidence="1" key="1">
    <citation type="journal article" date="2020" name="mSystems">
        <title>Genome- and Community-Level Interaction Insights into Carbon Utilization and Element Cycling Functions of Hydrothermarchaeota in Hydrothermal Sediment.</title>
        <authorList>
            <person name="Zhou Z."/>
            <person name="Liu Y."/>
            <person name="Xu W."/>
            <person name="Pan J."/>
            <person name="Luo Z.H."/>
            <person name="Li M."/>
        </authorList>
    </citation>
    <scope>NUCLEOTIDE SEQUENCE [LARGE SCALE GENOMIC DNA]</scope>
    <source>
        <strain evidence="1">SpSt-1233</strain>
    </source>
</reference>
<dbReference type="Gene3D" id="2.60.40.4070">
    <property type="match status" value="1"/>
</dbReference>
<gene>
    <name evidence="1" type="ORF">ENO08_02345</name>
</gene>
<organism evidence="1">
    <name type="scientific">Eiseniibacteriota bacterium</name>
    <dbReference type="NCBI Taxonomy" id="2212470"/>
    <lineage>
        <taxon>Bacteria</taxon>
        <taxon>Candidatus Eiseniibacteriota</taxon>
    </lineage>
</organism>
<feature type="non-terminal residue" evidence="1">
    <location>
        <position position="1"/>
    </location>
</feature>
<comment type="caution">
    <text evidence="1">The sequence shown here is derived from an EMBL/GenBank/DDBJ whole genome shotgun (WGS) entry which is preliminary data.</text>
</comment>
<evidence type="ECO:0000313" key="1">
    <source>
        <dbReference type="EMBL" id="HER43284.1"/>
    </source>
</evidence>
<sequence length="147" mass="16009">GRFDITIGGENREILVPTDDMCEVSWIPRQGDLVSYLLPNPTSSSTSITVDIPKSYYDPSGGQEESAGPARLCSAPLVEVLTPVDIGVFNIRGQRLSTVYSGRLYGETRTFTWDGTDRRGMPVAPGVYFLRVVAGGRTAVKKVVVIR</sequence>
<accession>A0A7V2AU50</accession>
<protein>
    <submittedName>
        <fullName evidence="1">T9SS type A sorting domain-containing protein</fullName>
    </submittedName>
</protein>
<dbReference type="NCBIfam" id="TIGR04183">
    <property type="entry name" value="Por_Secre_tail"/>
    <property type="match status" value="1"/>
</dbReference>
<dbReference type="InterPro" id="IPR026444">
    <property type="entry name" value="Secre_tail"/>
</dbReference>
<dbReference type="AlphaFoldDB" id="A0A7V2AU50"/>
<name>A0A7V2AU50_UNCEI</name>